<feature type="transmembrane region" description="Helical" evidence="1">
    <location>
        <begin position="22"/>
        <end position="41"/>
    </location>
</feature>
<name>A0A1F6BPA2_9BACT</name>
<comment type="caution">
    <text evidence="2">The sequence shown here is derived from an EMBL/GenBank/DDBJ whole genome shotgun (WGS) entry which is preliminary data.</text>
</comment>
<sequence length="74" mass="8705">MSDITQDVGHQEHSDKRDKFRAHGYFIAIVFLSDIFNISNYPQRSNKTRIRICYNKCNEDSSSNLASFYLQKIK</sequence>
<reference evidence="2 3" key="1">
    <citation type="journal article" date="2016" name="Nat. Commun.">
        <title>Thousands of microbial genomes shed light on interconnected biogeochemical processes in an aquifer system.</title>
        <authorList>
            <person name="Anantharaman K."/>
            <person name="Brown C.T."/>
            <person name="Hug L.A."/>
            <person name="Sharon I."/>
            <person name="Castelle C.J."/>
            <person name="Probst A.J."/>
            <person name="Thomas B.C."/>
            <person name="Singh A."/>
            <person name="Wilkins M.J."/>
            <person name="Karaoz U."/>
            <person name="Brodie E.L."/>
            <person name="Williams K.H."/>
            <person name="Hubbard S.S."/>
            <person name="Banfield J.F."/>
        </authorList>
    </citation>
    <scope>NUCLEOTIDE SEQUENCE [LARGE SCALE GENOMIC DNA]</scope>
</reference>
<evidence type="ECO:0000313" key="2">
    <source>
        <dbReference type="EMBL" id="OGG38741.1"/>
    </source>
</evidence>
<protein>
    <submittedName>
        <fullName evidence="2">Uncharacterized protein</fullName>
    </submittedName>
</protein>
<gene>
    <name evidence="2" type="ORF">A3D55_01925</name>
</gene>
<dbReference type="EMBL" id="MFKJ01000014">
    <property type="protein sequence ID" value="OGG38741.1"/>
    <property type="molecule type" value="Genomic_DNA"/>
</dbReference>
<dbReference type="AlphaFoldDB" id="A0A1F6BPA2"/>
<keyword evidence="1" id="KW-0472">Membrane</keyword>
<evidence type="ECO:0000256" key="1">
    <source>
        <dbReference type="SAM" id="Phobius"/>
    </source>
</evidence>
<keyword evidence="1" id="KW-1133">Transmembrane helix</keyword>
<organism evidence="2 3">
    <name type="scientific">Candidatus Jorgensenbacteria bacterium RIFCSPHIGHO2_02_FULL_45_20</name>
    <dbReference type="NCBI Taxonomy" id="1798470"/>
    <lineage>
        <taxon>Bacteria</taxon>
        <taxon>Candidatus Joergenseniibacteriota</taxon>
    </lineage>
</organism>
<proteinExistence type="predicted"/>
<evidence type="ECO:0000313" key="3">
    <source>
        <dbReference type="Proteomes" id="UP000178825"/>
    </source>
</evidence>
<dbReference type="Proteomes" id="UP000178825">
    <property type="component" value="Unassembled WGS sequence"/>
</dbReference>
<keyword evidence="1" id="KW-0812">Transmembrane</keyword>
<accession>A0A1F6BPA2</accession>